<dbReference type="PANTHER" id="PTHR30572:SF4">
    <property type="entry name" value="ABC TRANSPORTER PERMEASE YTRF"/>
    <property type="match status" value="1"/>
</dbReference>
<organism evidence="10 11">
    <name type="scientific">Fusobacterium mortiferum</name>
    <dbReference type="NCBI Taxonomy" id="850"/>
    <lineage>
        <taxon>Bacteria</taxon>
        <taxon>Fusobacteriati</taxon>
        <taxon>Fusobacteriota</taxon>
        <taxon>Fusobacteriia</taxon>
        <taxon>Fusobacteriales</taxon>
        <taxon>Fusobacteriaceae</taxon>
        <taxon>Fusobacterium</taxon>
    </lineage>
</organism>
<evidence type="ECO:0000256" key="7">
    <source>
        <dbReference type="SAM" id="Phobius"/>
    </source>
</evidence>
<evidence type="ECO:0000313" key="11">
    <source>
        <dbReference type="Proteomes" id="UP000284676"/>
    </source>
</evidence>
<protein>
    <submittedName>
        <fullName evidence="10">ABC transporter permease</fullName>
    </submittedName>
</protein>
<dbReference type="GeneID" id="62762495"/>
<dbReference type="PANTHER" id="PTHR30572">
    <property type="entry name" value="MEMBRANE COMPONENT OF TRANSPORTER-RELATED"/>
    <property type="match status" value="1"/>
</dbReference>
<feature type="transmembrane region" description="Helical" evidence="7">
    <location>
        <begin position="324"/>
        <end position="344"/>
    </location>
</feature>
<evidence type="ECO:0000256" key="3">
    <source>
        <dbReference type="ARBA" id="ARBA00022692"/>
    </source>
</evidence>
<evidence type="ECO:0000256" key="1">
    <source>
        <dbReference type="ARBA" id="ARBA00004651"/>
    </source>
</evidence>
<dbReference type="Pfam" id="PF12704">
    <property type="entry name" value="MacB_PCD"/>
    <property type="match status" value="1"/>
</dbReference>
<evidence type="ECO:0000259" key="9">
    <source>
        <dbReference type="Pfam" id="PF12704"/>
    </source>
</evidence>
<comment type="subcellular location">
    <subcellularLocation>
        <location evidence="1">Cell membrane</location>
        <topology evidence="1">Multi-pass membrane protein</topology>
    </subcellularLocation>
</comment>
<dbReference type="InterPro" id="IPR025857">
    <property type="entry name" value="MacB_PCD"/>
</dbReference>
<gene>
    <name evidence="10" type="ORF">DW663_10975</name>
</gene>
<keyword evidence="4 7" id="KW-1133">Transmembrane helix</keyword>
<evidence type="ECO:0000259" key="8">
    <source>
        <dbReference type="Pfam" id="PF02687"/>
    </source>
</evidence>
<evidence type="ECO:0000313" key="10">
    <source>
        <dbReference type="EMBL" id="RHF70349.1"/>
    </source>
</evidence>
<evidence type="ECO:0000256" key="6">
    <source>
        <dbReference type="ARBA" id="ARBA00038076"/>
    </source>
</evidence>
<evidence type="ECO:0000256" key="5">
    <source>
        <dbReference type="ARBA" id="ARBA00023136"/>
    </source>
</evidence>
<feature type="transmembrane region" description="Helical" evidence="7">
    <location>
        <begin position="239"/>
        <end position="264"/>
    </location>
</feature>
<reference evidence="10 11" key="1">
    <citation type="submission" date="2018-08" db="EMBL/GenBank/DDBJ databases">
        <title>A genome reference for cultivated species of the human gut microbiota.</title>
        <authorList>
            <person name="Zou Y."/>
            <person name="Xue W."/>
            <person name="Luo G."/>
        </authorList>
    </citation>
    <scope>NUCLEOTIDE SEQUENCE [LARGE SCALE GENOMIC DNA]</scope>
    <source>
        <strain evidence="10 11">AM25-1</strain>
    </source>
</reference>
<dbReference type="InterPro" id="IPR050250">
    <property type="entry name" value="Macrolide_Exporter_MacB"/>
</dbReference>
<dbReference type="Pfam" id="PF02687">
    <property type="entry name" value="FtsX"/>
    <property type="match status" value="1"/>
</dbReference>
<dbReference type="EMBL" id="QRHL01000027">
    <property type="protein sequence ID" value="RHF70349.1"/>
    <property type="molecule type" value="Genomic_DNA"/>
</dbReference>
<dbReference type="InterPro" id="IPR003838">
    <property type="entry name" value="ABC3_permease_C"/>
</dbReference>
<evidence type="ECO:0000256" key="4">
    <source>
        <dbReference type="ARBA" id="ARBA00022989"/>
    </source>
</evidence>
<comment type="caution">
    <text evidence="10">The sequence shown here is derived from an EMBL/GenBank/DDBJ whole genome shotgun (WGS) entry which is preliminary data.</text>
</comment>
<proteinExistence type="inferred from homology"/>
<keyword evidence="5 7" id="KW-0472">Membrane</keyword>
<keyword evidence="2" id="KW-1003">Cell membrane</keyword>
<dbReference type="GO" id="GO:0005886">
    <property type="term" value="C:plasma membrane"/>
    <property type="evidence" value="ECO:0007669"/>
    <property type="project" value="UniProtKB-SubCell"/>
</dbReference>
<comment type="similarity">
    <text evidence="6">Belongs to the ABC-4 integral membrane protein family.</text>
</comment>
<dbReference type="GO" id="GO:0022857">
    <property type="term" value="F:transmembrane transporter activity"/>
    <property type="evidence" value="ECO:0007669"/>
    <property type="project" value="TreeGrafter"/>
</dbReference>
<accession>A0A414PP92</accession>
<keyword evidence="3 7" id="KW-0812">Transmembrane</keyword>
<feature type="domain" description="ABC3 transporter permease C-terminal" evidence="8">
    <location>
        <begin position="241"/>
        <end position="352"/>
    </location>
</feature>
<evidence type="ECO:0000256" key="2">
    <source>
        <dbReference type="ARBA" id="ARBA00022475"/>
    </source>
</evidence>
<feature type="domain" description="MacB-like periplasmic core" evidence="9">
    <location>
        <begin position="24"/>
        <end position="198"/>
    </location>
</feature>
<name>A0A414PP92_FUSMR</name>
<feature type="transmembrane region" description="Helical" evidence="7">
    <location>
        <begin position="285"/>
        <end position="312"/>
    </location>
</feature>
<dbReference type="Proteomes" id="UP000284676">
    <property type="component" value="Unassembled WGS sequence"/>
</dbReference>
<dbReference type="AlphaFoldDB" id="A0A414PP92"/>
<dbReference type="RefSeq" id="WP_040494018.1">
    <property type="nucleotide sequence ID" value="NZ_CABMMQ010000004.1"/>
</dbReference>
<sequence length="361" mass="39820">MKMIFWFACKMLLGNSKRAIFPFLGVVGGITALIMSFSLGAGGEEIISTNLSAIGSNRIMIGGQEMSARDMQIIENYPFVEYTLFPGARENSGNNIFIGYSQKALMALGLRNLGDREVILDKNQFPDKQPGDRVDLVTENGVRSFTVAGIYEEKNPFELMKQGNRIIVSQGYFERLFGKYRYNELIVSFDKNEDAEDLIPLLLKRFNEDRRSYGQVRLLETPEVYKRIVKIQRMVKNTLGILSFISLCIGGFGIMNLIAGGVRARTGHIGILRAMGMSRENIVKIFLAEGVIISIIGSLSGVIIGVIGAILSGKLIMIPPQFNVLQILFALVVSLAFGIGMGVYPARKAGNIAITDALRDI</sequence>